<evidence type="ECO:0000313" key="3">
    <source>
        <dbReference type="Proteomes" id="UP000746747"/>
    </source>
</evidence>
<proteinExistence type="predicted"/>
<reference evidence="2" key="1">
    <citation type="submission" date="2021-09" db="EMBL/GenBank/DDBJ databases">
        <authorList>
            <consortium name="Pathogen Informatics"/>
        </authorList>
    </citation>
    <scope>NUCLEOTIDE SEQUENCE</scope>
</reference>
<feature type="transmembrane region" description="Helical" evidence="1">
    <location>
        <begin position="79"/>
        <end position="101"/>
    </location>
</feature>
<feature type="transmembrane region" description="Helical" evidence="1">
    <location>
        <begin position="107"/>
        <end position="132"/>
    </location>
</feature>
<dbReference type="OrthoDB" id="5861778at2759"/>
<evidence type="ECO:0000256" key="1">
    <source>
        <dbReference type="SAM" id="Phobius"/>
    </source>
</evidence>
<gene>
    <name evidence="2" type="ORF">CJOHNSTONI_LOCUS7354</name>
</gene>
<accession>A0A8J2MB01</accession>
<evidence type="ECO:0000313" key="2">
    <source>
        <dbReference type="EMBL" id="CAG9537550.1"/>
    </source>
</evidence>
<keyword evidence="3" id="KW-1185">Reference proteome</keyword>
<keyword evidence="1" id="KW-0472">Membrane</keyword>
<dbReference type="Proteomes" id="UP000746747">
    <property type="component" value="Unassembled WGS sequence"/>
</dbReference>
<dbReference type="EMBL" id="CAKAEH010001559">
    <property type="protein sequence ID" value="CAG9537550.1"/>
    <property type="molecule type" value="Genomic_DNA"/>
</dbReference>
<comment type="caution">
    <text evidence="2">The sequence shown here is derived from an EMBL/GenBank/DDBJ whole genome shotgun (WGS) entry which is preliminary data.</text>
</comment>
<organism evidence="2 3">
    <name type="scientific">Cercopithifilaria johnstoni</name>
    <dbReference type="NCBI Taxonomy" id="2874296"/>
    <lineage>
        <taxon>Eukaryota</taxon>
        <taxon>Metazoa</taxon>
        <taxon>Ecdysozoa</taxon>
        <taxon>Nematoda</taxon>
        <taxon>Chromadorea</taxon>
        <taxon>Rhabditida</taxon>
        <taxon>Spirurina</taxon>
        <taxon>Spiruromorpha</taxon>
        <taxon>Filarioidea</taxon>
        <taxon>Onchocercidae</taxon>
        <taxon>Cercopithifilaria</taxon>
    </lineage>
</organism>
<feature type="non-terminal residue" evidence="2">
    <location>
        <position position="1"/>
    </location>
</feature>
<name>A0A8J2MB01_9BILA</name>
<keyword evidence="1" id="KW-0812">Transmembrane</keyword>
<sequence>INIRILPSEIYEYKVSVMALCAGRLPFPKLTIRSSMFNSATLDEITSVSIPNAIFILLSINVRKERSLCSSCEGDEFRFILTCIGWFWFGLMLALLLRLVMSYDDDGIIIISLDFLVVFPDLAIISAGAHLIEGEGNRQLAKIKVVDL</sequence>
<dbReference type="AlphaFoldDB" id="A0A8J2MB01"/>
<keyword evidence="1" id="KW-1133">Transmembrane helix</keyword>
<protein>
    <submittedName>
        <fullName evidence="2">Uncharacterized protein</fullName>
    </submittedName>
</protein>